<dbReference type="EMBL" id="CDMY01000445">
    <property type="protein sequence ID" value="CEM13195.1"/>
    <property type="molecule type" value="Genomic_DNA"/>
</dbReference>
<evidence type="ECO:0008006" key="4">
    <source>
        <dbReference type="Google" id="ProtNLM"/>
    </source>
</evidence>
<dbReference type="VEuPathDB" id="CryptoDB:Vbra_5899"/>
<sequence length="572" mass="62122">MKLKLIRLERELREQELKQQKGLGHKLLRWGGMRAQSAVSATSTRTRMTKDPEQVVFVIADREDGPVHTSGHVYAMQPDTKEIHKLEIGSVKSGQPGASFREPKMTDIAMGPDGGLVLGVNGDVYRFDAALSSILVKVPELRLKMIKIACGDNHCAALSQFGALFHWGAYKYLASQGKSGFRRSCVVVQGLPPDMSEQKLLEFLSKKLTKGGFFSTLRSCQIEAPGSAELWFQDDSVLNDVAVILDGTIYKTHQGVPFPFDDEEENRLRSWVKSVTVPYQDTPFMGLASVAGKPIVDLVAGRNHIVMRTEIGLVCVLGSGELGQLGRPPYTRLHDWNLFPEVFDLNESSIRFIKNEEDVPGKIVKVHASHDNTILSVQHGDQIDNYVCGPNDEGQAGVGYKSDILTRFTKMVPLAGVDIVDVTGDSSSKVARGADGYLYYWGKGIGPYGALVTELTPKRLKLLGGGGDQFCSIGAGAGLKMATNAQGDLFAWGTIDYGIYRVDKPKELSIVKADATKTDLPVGTGGTGSLSASAAETPRPSSRPNITGVFRRLRSMTRASTSSSSATIEQLP</sequence>
<dbReference type="InterPro" id="IPR009091">
    <property type="entry name" value="RCC1/BLIP-II"/>
</dbReference>
<organism evidence="2 3">
    <name type="scientific">Vitrella brassicaformis (strain CCMP3155)</name>
    <dbReference type="NCBI Taxonomy" id="1169540"/>
    <lineage>
        <taxon>Eukaryota</taxon>
        <taxon>Sar</taxon>
        <taxon>Alveolata</taxon>
        <taxon>Colpodellida</taxon>
        <taxon>Vitrellaceae</taxon>
        <taxon>Vitrella</taxon>
    </lineage>
</organism>
<dbReference type="InParanoid" id="A0A0G4FI69"/>
<gene>
    <name evidence="2" type="ORF">Vbra_5899</name>
</gene>
<evidence type="ECO:0000313" key="2">
    <source>
        <dbReference type="EMBL" id="CEM13195.1"/>
    </source>
</evidence>
<dbReference type="Proteomes" id="UP000041254">
    <property type="component" value="Unassembled WGS sequence"/>
</dbReference>
<evidence type="ECO:0000256" key="1">
    <source>
        <dbReference type="SAM" id="MobiDB-lite"/>
    </source>
</evidence>
<dbReference type="PANTHER" id="PTHR45982:SF1">
    <property type="entry name" value="REGULATOR OF CHROMOSOME CONDENSATION"/>
    <property type="match status" value="1"/>
</dbReference>
<dbReference type="PhylomeDB" id="A0A0G4FI69"/>
<dbReference type="AlphaFoldDB" id="A0A0G4FI69"/>
<dbReference type="PANTHER" id="PTHR45982">
    <property type="entry name" value="REGULATOR OF CHROMOSOME CONDENSATION"/>
    <property type="match status" value="1"/>
</dbReference>
<name>A0A0G4FI69_VITBC</name>
<dbReference type="OrthoDB" id="70707at2759"/>
<dbReference type="InterPro" id="IPR051553">
    <property type="entry name" value="Ran_GTPase-activating"/>
</dbReference>
<dbReference type="Gene3D" id="2.130.10.30">
    <property type="entry name" value="Regulator of chromosome condensation 1/beta-lactamase-inhibitor protein II"/>
    <property type="match status" value="2"/>
</dbReference>
<reference evidence="2 3" key="1">
    <citation type="submission" date="2014-11" db="EMBL/GenBank/DDBJ databases">
        <authorList>
            <person name="Zhu J."/>
            <person name="Qi W."/>
            <person name="Song R."/>
        </authorList>
    </citation>
    <scope>NUCLEOTIDE SEQUENCE [LARGE SCALE GENOMIC DNA]</scope>
</reference>
<proteinExistence type="predicted"/>
<accession>A0A0G4FI69</accession>
<dbReference type="SUPFAM" id="SSF50985">
    <property type="entry name" value="RCC1/BLIP-II"/>
    <property type="match status" value="1"/>
</dbReference>
<feature type="region of interest" description="Disordered" evidence="1">
    <location>
        <begin position="522"/>
        <end position="548"/>
    </location>
</feature>
<keyword evidence="3" id="KW-1185">Reference proteome</keyword>
<evidence type="ECO:0000313" key="3">
    <source>
        <dbReference type="Proteomes" id="UP000041254"/>
    </source>
</evidence>
<protein>
    <recommendedName>
        <fullName evidence="4">RRM domain-containing protein</fullName>
    </recommendedName>
</protein>
<dbReference type="STRING" id="1169540.A0A0G4FI69"/>